<reference evidence="1" key="1">
    <citation type="journal article" date="2017" name="Science">
        <title>Giant viruses with an expanded complement of translation system components.</title>
        <authorList>
            <person name="Schulz F."/>
            <person name="Yutin N."/>
            <person name="Ivanova N.N."/>
            <person name="Ortega D.R."/>
            <person name="Lee T.K."/>
            <person name="Vierheilig J."/>
            <person name="Daims H."/>
            <person name="Horn M."/>
            <person name="Wagner M."/>
            <person name="Jensen G.J."/>
            <person name="Kyrpides N.C."/>
            <person name="Koonin E.V."/>
            <person name="Woyke T."/>
        </authorList>
    </citation>
    <scope>NUCLEOTIDE SEQUENCE</scope>
    <source>
        <strain evidence="1">ILV1</strain>
    </source>
</reference>
<gene>
    <name evidence="1" type="ORF">Indivirus_1_188</name>
</gene>
<organism evidence="1">
    <name type="scientific">Indivirus ILV1</name>
    <dbReference type="NCBI Taxonomy" id="1977633"/>
    <lineage>
        <taxon>Viruses</taxon>
        <taxon>Varidnaviria</taxon>
        <taxon>Bamfordvirae</taxon>
        <taxon>Nucleocytoviricota</taxon>
        <taxon>Megaviricetes</taxon>
        <taxon>Imitervirales</taxon>
        <taxon>Mimiviridae</taxon>
        <taxon>Klosneuvirinae</taxon>
        <taxon>Indivirus</taxon>
    </lineage>
</organism>
<name>A0A1V0SCX8_9VIRU</name>
<accession>A0A1V0SCX8</accession>
<protein>
    <submittedName>
        <fullName evidence="1">Uncharacterized protein</fullName>
    </submittedName>
</protein>
<evidence type="ECO:0000313" key="1">
    <source>
        <dbReference type="EMBL" id="ARF09565.1"/>
    </source>
</evidence>
<proteinExistence type="predicted"/>
<sequence>MDSKYAKYKKKYLNLKKMTVQKGGVENKTIEDYFKEEKLELFNRKKHDIEVDQDAYSLVSTRLGSGPEKTSLVQHYNPEYIIGIFKEKPEQEDEKYRTKFKETSRGDRIYFQHGTKSCSISASFMIAISKGFEIPEEFLIKCQIQGLIFEAKKEYEEFAQLLKKTLIFKPIDKNIKVKDKLKIIDDFIKEYGVSGISSDGHIKVVDSVINSSGKPPENMSDIGFLIIRDQLAYHQFVYALVDDNKLGPHNIEYIFTYVK</sequence>
<dbReference type="EMBL" id="KY684085">
    <property type="protein sequence ID" value="ARF09565.1"/>
    <property type="molecule type" value="Genomic_DNA"/>
</dbReference>